<organism evidence="1 2">
    <name type="scientific">Methylobacterium brachythecii</name>
    <dbReference type="NCBI Taxonomy" id="1176177"/>
    <lineage>
        <taxon>Bacteria</taxon>
        <taxon>Pseudomonadati</taxon>
        <taxon>Pseudomonadota</taxon>
        <taxon>Alphaproteobacteria</taxon>
        <taxon>Hyphomicrobiales</taxon>
        <taxon>Methylobacteriaceae</taxon>
        <taxon>Methylobacterium</taxon>
    </lineage>
</organism>
<protein>
    <submittedName>
        <fullName evidence="1">Uncharacterized protein</fullName>
    </submittedName>
</protein>
<gene>
    <name evidence="1" type="ORF">GCM10007884_01180</name>
</gene>
<dbReference type="Proteomes" id="UP001156881">
    <property type="component" value="Unassembled WGS sequence"/>
</dbReference>
<sequence>MATPMKRRLMVNLKRDIETRRSLTVPGLFKAVRDLERGMLLD</sequence>
<comment type="caution">
    <text evidence="1">The sequence shown here is derived from an EMBL/GenBank/DDBJ whole genome shotgun (WGS) entry which is preliminary data.</text>
</comment>
<evidence type="ECO:0000313" key="2">
    <source>
        <dbReference type="Proteomes" id="UP001156881"/>
    </source>
</evidence>
<name>A0ABQ6CVN7_9HYPH</name>
<proteinExistence type="predicted"/>
<accession>A0ABQ6CVN7</accession>
<reference evidence="2" key="1">
    <citation type="journal article" date="2019" name="Int. J. Syst. Evol. Microbiol.">
        <title>The Global Catalogue of Microorganisms (GCM) 10K type strain sequencing project: providing services to taxonomists for standard genome sequencing and annotation.</title>
        <authorList>
            <consortium name="The Broad Institute Genomics Platform"/>
            <consortium name="The Broad Institute Genome Sequencing Center for Infectious Disease"/>
            <person name="Wu L."/>
            <person name="Ma J."/>
        </authorList>
    </citation>
    <scope>NUCLEOTIDE SEQUENCE [LARGE SCALE GENOMIC DNA]</scope>
    <source>
        <strain evidence="2">NBRC 107710</strain>
    </source>
</reference>
<keyword evidence="2" id="KW-1185">Reference proteome</keyword>
<dbReference type="EMBL" id="BSPG01000001">
    <property type="protein sequence ID" value="GLS42133.1"/>
    <property type="molecule type" value="Genomic_DNA"/>
</dbReference>
<evidence type="ECO:0000313" key="1">
    <source>
        <dbReference type="EMBL" id="GLS42133.1"/>
    </source>
</evidence>